<dbReference type="GO" id="GO:0010181">
    <property type="term" value="F:FMN binding"/>
    <property type="evidence" value="ECO:0007669"/>
    <property type="project" value="InterPro"/>
</dbReference>
<evidence type="ECO:0000313" key="7">
    <source>
        <dbReference type="Proteomes" id="UP001470809"/>
    </source>
</evidence>
<proteinExistence type="predicted"/>
<keyword evidence="3" id="KW-0288">FMN</keyword>
<reference evidence="6" key="1">
    <citation type="submission" date="2024-08" db="EMBL/GenBank/DDBJ databases">
        <title>Phylogenomic analyses of a clade within the roseobacter group suggest taxonomic reassignments of species of the genera Aestuariivita, Citreicella, Loktanella, Nautella, Pelagibaca, Ruegeria, Thalassobius, Thiobacimonas and Tropicibacter, and the proposal o.</title>
        <authorList>
            <person name="Jeon C.O."/>
        </authorList>
    </citation>
    <scope>NUCLEOTIDE SEQUENCE</scope>
    <source>
        <strain evidence="6">SS1-5</strain>
    </source>
</reference>
<feature type="domain" description="Pyridoxamine 5'-phosphate oxidase Alr4036 family FMN-binding" evidence="5">
    <location>
        <begin position="16"/>
        <end position="102"/>
    </location>
</feature>
<evidence type="ECO:0000256" key="2">
    <source>
        <dbReference type="ARBA" id="ARBA00022630"/>
    </source>
</evidence>
<evidence type="ECO:0000259" key="5">
    <source>
        <dbReference type="Pfam" id="PF12766"/>
    </source>
</evidence>
<dbReference type="GO" id="GO:0004733">
    <property type="term" value="F:pyridoxamine phosphate oxidase activity"/>
    <property type="evidence" value="ECO:0007669"/>
    <property type="project" value="InterPro"/>
</dbReference>
<dbReference type="SUPFAM" id="SSF50475">
    <property type="entry name" value="FMN-binding split barrel"/>
    <property type="match status" value="1"/>
</dbReference>
<dbReference type="GO" id="GO:0008615">
    <property type="term" value="P:pyridoxine biosynthetic process"/>
    <property type="evidence" value="ECO:0007669"/>
    <property type="project" value="InterPro"/>
</dbReference>
<organism evidence="6 7">
    <name type="scientific">Yoonia rhodophyticola</name>
    <dbReference type="NCBI Taxonomy" id="3137370"/>
    <lineage>
        <taxon>Bacteria</taxon>
        <taxon>Pseudomonadati</taxon>
        <taxon>Pseudomonadota</taxon>
        <taxon>Alphaproteobacteria</taxon>
        <taxon>Rhodobacterales</taxon>
        <taxon>Paracoccaceae</taxon>
        <taxon>Yoonia</taxon>
    </lineage>
</organism>
<accession>A0AAN0NLM5</accession>
<dbReference type="Pfam" id="PF12766">
    <property type="entry name" value="Pyridox_oxase_2"/>
    <property type="match status" value="1"/>
</dbReference>
<comment type="cofactor">
    <cofactor evidence="1">
        <name>FMN</name>
        <dbReference type="ChEBI" id="CHEBI:58210"/>
    </cofactor>
</comment>
<keyword evidence="7" id="KW-1185">Reference proteome</keyword>
<dbReference type="InterPro" id="IPR012349">
    <property type="entry name" value="Split_barrel_FMN-bd"/>
</dbReference>
<evidence type="ECO:0000256" key="1">
    <source>
        <dbReference type="ARBA" id="ARBA00001917"/>
    </source>
</evidence>
<dbReference type="KEGG" id="yrh:AABB31_09285"/>
<evidence type="ECO:0000313" key="6">
    <source>
        <dbReference type="EMBL" id="WZU69030.1"/>
    </source>
</evidence>
<dbReference type="EMBL" id="CP151767">
    <property type="protein sequence ID" value="WZU69030.1"/>
    <property type="molecule type" value="Genomic_DNA"/>
</dbReference>
<gene>
    <name evidence="6" type="ORF">AABB31_09285</name>
</gene>
<name>A0AAN0NLM5_9RHOB</name>
<keyword evidence="4" id="KW-0560">Oxidoreductase</keyword>
<dbReference type="PANTHER" id="PTHR10851">
    <property type="entry name" value="PYRIDOXINE-5-PHOSPHATE OXIDASE"/>
    <property type="match status" value="1"/>
</dbReference>
<keyword evidence="2" id="KW-0285">Flavoprotein</keyword>
<evidence type="ECO:0000256" key="4">
    <source>
        <dbReference type="ARBA" id="ARBA00023002"/>
    </source>
</evidence>
<dbReference type="PANTHER" id="PTHR10851:SF3">
    <property type="entry name" value="PYRIDOXINE_PYRIDOXAMINE 5'-PHOSPHATE OXIDASE 2"/>
    <property type="match status" value="1"/>
</dbReference>
<dbReference type="InterPro" id="IPR000659">
    <property type="entry name" value="Pyridox_Oxase"/>
</dbReference>
<dbReference type="Gene3D" id="2.30.110.10">
    <property type="entry name" value="Electron Transport, Fmn-binding Protein, Chain A"/>
    <property type="match status" value="1"/>
</dbReference>
<evidence type="ECO:0000256" key="3">
    <source>
        <dbReference type="ARBA" id="ARBA00022643"/>
    </source>
</evidence>
<dbReference type="Proteomes" id="UP001470809">
    <property type="component" value="Chromosome"/>
</dbReference>
<sequence>MSDWFETLEALHAEIWDSVVQGIGNSDHPTRTPTFATVSPKGWPEARTVVLRAVDTEYGTLAFYTDLFSDKIRSLQATPRAALHIWDAEKALQIRMSMHVKIASGDAVKSIWANLPEHSKLSYGVDPAPGQPIKQALNYSKTPDPAAFAVLNCEVLTIDAVHLGDDHRRAIYSRSDDWMGHWLSP</sequence>
<protein>
    <submittedName>
        <fullName evidence="6">Pyridoxamine 5'-phosphate oxidase family protein</fullName>
    </submittedName>
</protein>
<dbReference type="InterPro" id="IPR024624">
    <property type="entry name" value="Pyridox_Oxase_Alr4036_FMN-bd"/>
</dbReference>
<dbReference type="RefSeq" id="WP_342078323.1">
    <property type="nucleotide sequence ID" value="NZ_CP151767.2"/>
</dbReference>
<dbReference type="AlphaFoldDB" id="A0AAN0NLM5"/>